<name>A0AAU8DKR0_9ACTN</name>
<feature type="region of interest" description="Disordered" evidence="1">
    <location>
        <begin position="139"/>
        <end position="163"/>
    </location>
</feature>
<evidence type="ECO:0000313" key="2">
    <source>
        <dbReference type="EMBL" id="XCG62336.1"/>
    </source>
</evidence>
<proteinExistence type="predicted"/>
<reference evidence="2" key="1">
    <citation type="submission" date="2024-05" db="EMBL/GenBank/DDBJ databases">
        <authorList>
            <person name="Cai S.Y."/>
            <person name="Jin L.M."/>
            <person name="Li H.R."/>
        </authorList>
    </citation>
    <scope>NUCLEOTIDE SEQUENCE</scope>
    <source>
        <strain evidence="2">A5-74</strain>
    </source>
</reference>
<dbReference type="EMBL" id="CP159218">
    <property type="protein sequence ID" value="XCG62336.1"/>
    <property type="molecule type" value="Genomic_DNA"/>
</dbReference>
<dbReference type="AlphaFoldDB" id="A0AAU8DKR0"/>
<organism evidence="2">
    <name type="scientific">Nakamurella sp. A5-74</name>
    <dbReference type="NCBI Taxonomy" id="3158264"/>
    <lineage>
        <taxon>Bacteria</taxon>
        <taxon>Bacillati</taxon>
        <taxon>Actinomycetota</taxon>
        <taxon>Actinomycetes</taxon>
        <taxon>Nakamurellales</taxon>
        <taxon>Nakamurellaceae</taxon>
        <taxon>Nakamurella</taxon>
    </lineage>
</organism>
<evidence type="ECO:0000256" key="1">
    <source>
        <dbReference type="SAM" id="MobiDB-lite"/>
    </source>
</evidence>
<feature type="compositionally biased region" description="Polar residues" evidence="1">
    <location>
        <begin position="143"/>
        <end position="155"/>
    </location>
</feature>
<dbReference type="RefSeq" id="WP_353647951.1">
    <property type="nucleotide sequence ID" value="NZ_CP159218.1"/>
</dbReference>
<gene>
    <name evidence="2" type="ORF">ABLG96_13845</name>
</gene>
<protein>
    <submittedName>
        <fullName evidence="2">Uncharacterized protein</fullName>
    </submittedName>
</protein>
<accession>A0AAU8DKR0</accession>
<sequence length="163" mass="18045">MEFWLWFLGIVVAAVSYLSKTLLADPRLEFRAVVGRIDADLIFYSNLITATPADVRDKDKLTEASAALRRHASDLTAAHNRLSWVKNKRRKQVAHATSSLIGLSNITGKGDDVHYLQFMDQVVVDLELWRQHGELMVKGKPSVESSALPSTSTAQVAPRSDGV</sequence>